<proteinExistence type="predicted"/>
<keyword evidence="2" id="KW-1133">Transmembrane helix</keyword>
<name>A0A2T5GF23_HYDSH</name>
<evidence type="ECO:0008006" key="5">
    <source>
        <dbReference type="Google" id="ProtNLM"/>
    </source>
</evidence>
<feature type="transmembrane region" description="Helical" evidence="2">
    <location>
        <begin position="265"/>
        <end position="286"/>
    </location>
</feature>
<reference evidence="3 4" key="1">
    <citation type="submission" date="2017-08" db="EMBL/GenBank/DDBJ databases">
        <title>Burning lignite coal seam in the remote Altai Mountains harbors a hydrogen-driven thermophilic microbial community.</title>
        <authorList>
            <person name="Kadnikov V.V."/>
            <person name="Mardanov A.V."/>
            <person name="Ivasenko D."/>
            <person name="Beletsky A.V."/>
            <person name="Karnachuk O.V."/>
            <person name="Ravin N.V."/>
        </authorList>
    </citation>
    <scope>NUCLEOTIDE SEQUENCE [LARGE SCALE GENOMIC DNA]</scope>
    <source>
        <strain evidence="3">AL33</strain>
    </source>
</reference>
<accession>A0A2T5GF23</accession>
<protein>
    <recommendedName>
        <fullName evidence="5">Spore germination protein</fullName>
    </recommendedName>
</protein>
<dbReference type="EMBL" id="PEBV01000002">
    <property type="protein sequence ID" value="PTQ54792.1"/>
    <property type="molecule type" value="Genomic_DNA"/>
</dbReference>
<feature type="transmembrane region" description="Helical" evidence="2">
    <location>
        <begin position="137"/>
        <end position="160"/>
    </location>
</feature>
<dbReference type="Proteomes" id="UP000244180">
    <property type="component" value="Unassembled WGS sequence"/>
</dbReference>
<keyword evidence="2" id="KW-0812">Transmembrane</keyword>
<feature type="transmembrane region" description="Helical" evidence="2">
    <location>
        <begin position="112"/>
        <end position="131"/>
    </location>
</feature>
<feature type="transmembrane region" description="Helical" evidence="2">
    <location>
        <begin position="181"/>
        <end position="203"/>
    </location>
</feature>
<feature type="transmembrane region" description="Helical" evidence="2">
    <location>
        <begin position="6"/>
        <end position="28"/>
    </location>
</feature>
<feature type="transmembrane region" description="Helical" evidence="2">
    <location>
        <begin position="77"/>
        <end position="100"/>
    </location>
</feature>
<feature type="transmembrane region" description="Helical" evidence="2">
    <location>
        <begin position="223"/>
        <end position="245"/>
    </location>
</feature>
<comment type="caution">
    <text evidence="3">The sequence shown here is derived from an EMBL/GenBank/DDBJ whole genome shotgun (WGS) entry which is preliminary data.</text>
</comment>
<feature type="transmembrane region" description="Helical" evidence="2">
    <location>
        <begin position="349"/>
        <end position="368"/>
    </location>
</feature>
<evidence type="ECO:0000313" key="3">
    <source>
        <dbReference type="EMBL" id="PTQ54792.1"/>
    </source>
</evidence>
<gene>
    <name evidence="3" type="ORF">HSCHL_2383</name>
</gene>
<feature type="transmembrane region" description="Helical" evidence="2">
    <location>
        <begin position="35"/>
        <end position="57"/>
    </location>
</feature>
<keyword evidence="2" id="KW-0472">Membrane</keyword>
<evidence type="ECO:0000313" key="4">
    <source>
        <dbReference type="Proteomes" id="UP000244180"/>
    </source>
</evidence>
<organism evidence="3 4">
    <name type="scientific">Hydrogenibacillus schlegelii</name>
    <name type="common">Bacillus schlegelii</name>
    <dbReference type="NCBI Taxonomy" id="1484"/>
    <lineage>
        <taxon>Bacteria</taxon>
        <taxon>Bacillati</taxon>
        <taxon>Bacillota</taxon>
        <taxon>Bacilli</taxon>
        <taxon>Bacillales</taxon>
        <taxon>Bacillales Family X. Incertae Sedis</taxon>
        <taxon>Hydrogenibacillus</taxon>
    </lineage>
</organism>
<dbReference type="AlphaFoldDB" id="A0A2T5GF23"/>
<feature type="compositionally biased region" description="Basic residues" evidence="1">
    <location>
        <begin position="379"/>
        <end position="395"/>
    </location>
</feature>
<sequence length="395" mass="43713">MMQPRFLYYLFLVNVLANGIGTVPRLLLERRHAGVFLDLAAGWLFSSVYFVFFTRLLARAPAIDIPTLWKTALPAPLGPPLLALFALEWLVAGALNLYLITEISAKYLNVDAPGQALLWLFLLLAFFIARFDTPNVLFGLELSFILTLPLLFITFGAALSGQPLLWEGVAKLLRETGRPDWLSLNAASYPFAGFLNLTVFHRVLAPDYPLRRIAFMAALGGGLYAFLFVLPIALLGTEAVALYAYPWVIAANALRIEHAPIERAFYPVLIGYLNVAILNAILHWHVALRFLAPLTAAPAKAATDVRARLTGWLSARWPEAALAAFAGLVIPAAYREWPMDRLYAVSRLWFAQLVPAELLAFALIAWAIKRKGGGTGSGGRRRRPAGRRRRPDPAR</sequence>
<evidence type="ECO:0000256" key="1">
    <source>
        <dbReference type="SAM" id="MobiDB-lite"/>
    </source>
</evidence>
<evidence type="ECO:0000256" key="2">
    <source>
        <dbReference type="SAM" id="Phobius"/>
    </source>
</evidence>
<feature type="region of interest" description="Disordered" evidence="1">
    <location>
        <begin position="372"/>
        <end position="395"/>
    </location>
</feature>